<dbReference type="GO" id="GO:0006635">
    <property type="term" value="P:fatty acid beta-oxidation"/>
    <property type="evidence" value="ECO:0007669"/>
    <property type="project" value="TreeGrafter"/>
</dbReference>
<dbReference type="PANTHER" id="PTHR11941">
    <property type="entry name" value="ENOYL-COA HYDRATASE-RELATED"/>
    <property type="match status" value="1"/>
</dbReference>
<sequence length="255" mass="27096">MPDILCEIEDGVATVTLNRPALRNSVTYAMWREVGDIFARLDEDRSVRSVLLTGAGDDFSAGADIAEFGATRDDKAQSAAYEVAVDYGCARIAHIGKPVIAATKGYCLGGAAHLAMSCDFRFTHPKAIFGIPAARLSIVYGVQATRKLAALVGLAEAKRILYSAERFDARKALSIGFVDRVDDDPLEAARTYARSLATSAPLTIAGAKYILNGGALGTFDAEEAARMIGAASDSHDYREGRAAFAEKRPPAFIGA</sequence>
<name>A0A1X7MTF9_9HYPH</name>
<dbReference type="InterPro" id="IPR029045">
    <property type="entry name" value="ClpP/crotonase-like_dom_sf"/>
</dbReference>
<evidence type="ECO:0000313" key="2">
    <source>
        <dbReference type="Proteomes" id="UP000193083"/>
    </source>
</evidence>
<accession>A0A1X7MTF9</accession>
<dbReference type="RefSeq" id="WP_085462780.1">
    <property type="nucleotide sequence ID" value="NZ_FXBL01000004.1"/>
</dbReference>
<dbReference type="Gene3D" id="3.90.226.10">
    <property type="entry name" value="2-enoyl-CoA Hydratase, Chain A, domain 1"/>
    <property type="match status" value="1"/>
</dbReference>
<gene>
    <name evidence="1" type="ORF">SAMN02982922_0587</name>
</gene>
<dbReference type="EMBL" id="FXBL01000004">
    <property type="protein sequence ID" value="SMH27621.1"/>
    <property type="molecule type" value="Genomic_DNA"/>
</dbReference>
<dbReference type="SUPFAM" id="SSF52096">
    <property type="entry name" value="ClpP/crotonase"/>
    <property type="match status" value="1"/>
</dbReference>
<dbReference type="Proteomes" id="UP000193083">
    <property type="component" value="Unassembled WGS sequence"/>
</dbReference>
<proteinExistence type="predicted"/>
<protein>
    <submittedName>
        <fullName evidence="1">Enoyl-CoA hydratase/carnithine racemase</fullName>
    </submittedName>
</protein>
<keyword evidence="2" id="KW-1185">Reference proteome</keyword>
<reference evidence="1 2" key="1">
    <citation type="submission" date="2017-04" db="EMBL/GenBank/DDBJ databases">
        <authorList>
            <person name="Afonso C.L."/>
            <person name="Miller P.J."/>
            <person name="Scott M.A."/>
            <person name="Spackman E."/>
            <person name="Goraichik I."/>
            <person name="Dimitrov K.M."/>
            <person name="Suarez D.L."/>
            <person name="Swayne D.E."/>
        </authorList>
    </citation>
    <scope>NUCLEOTIDE SEQUENCE [LARGE SCALE GENOMIC DNA]</scope>
    <source>
        <strain evidence="1 2">B5P</strain>
    </source>
</reference>
<dbReference type="Pfam" id="PF00378">
    <property type="entry name" value="ECH_1"/>
    <property type="match status" value="1"/>
</dbReference>
<dbReference type="CDD" id="cd06558">
    <property type="entry name" value="crotonase-like"/>
    <property type="match status" value="1"/>
</dbReference>
<organism evidence="1 2">
    <name type="scientific">Mesorhizobium australicum</name>
    <dbReference type="NCBI Taxonomy" id="536018"/>
    <lineage>
        <taxon>Bacteria</taxon>
        <taxon>Pseudomonadati</taxon>
        <taxon>Pseudomonadota</taxon>
        <taxon>Alphaproteobacteria</taxon>
        <taxon>Hyphomicrobiales</taxon>
        <taxon>Phyllobacteriaceae</taxon>
        <taxon>Mesorhizobium</taxon>
    </lineage>
</organism>
<dbReference type="OrthoDB" id="9810797at2"/>
<dbReference type="PANTHER" id="PTHR11941:SF54">
    <property type="entry name" value="ENOYL-COA HYDRATASE, MITOCHONDRIAL"/>
    <property type="match status" value="1"/>
</dbReference>
<dbReference type="InterPro" id="IPR001753">
    <property type="entry name" value="Enoyl-CoA_hydra/iso"/>
</dbReference>
<dbReference type="GO" id="GO:0003824">
    <property type="term" value="F:catalytic activity"/>
    <property type="evidence" value="ECO:0007669"/>
    <property type="project" value="UniProtKB-ARBA"/>
</dbReference>
<dbReference type="AlphaFoldDB" id="A0A1X7MTF9"/>
<evidence type="ECO:0000313" key="1">
    <source>
        <dbReference type="EMBL" id="SMH27621.1"/>
    </source>
</evidence>